<dbReference type="Proteomes" id="UP000298568">
    <property type="component" value="Chromosome"/>
</dbReference>
<protein>
    <submittedName>
        <fullName evidence="1">Winged helix-turn-helix transcriptional regulator</fullName>
    </submittedName>
</protein>
<dbReference type="RefSeq" id="WP_193453368.1">
    <property type="nucleotide sequence ID" value="NZ_CP031156.1"/>
</dbReference>
<organism evidence="1 2">
    <name type="scientific">Metallosphaera prunae</name>
    <dbReference type="NCBI Taxonomy" id="47304"/>
    <lineage>
        <taxon>Archaea</taxon>
        <taxon>Thermoproteota</taxon>
        <taxon>Thermoprotei</taxon>
        <taxon>Sulfolobales</taxon>
        <taxon>Sulfolobaceae</taxon>
        <taxon>Metallosphaera</taxon>
    </lineage>
</organism>
<accession>A0A4D8RWQ3</accession>
<dbReference type="KEGG" id="mpru:DFR88_01745"/>
<gene>
    <name evidence="1" type="ORF">DFR88_01745</name>
</gene>
<dbReference type="Gene3D" id="1.10.10.10">
    <property type="entry name" value="Winged helix-like DNA-binding domain superfamily/Winged helix DNA-binding domain"/>
    <property type="match status" value="1"/>
</dbReference>
<sequence length="211" mass="24615">MNDQLPREEIIIFLKRNNRANLKAIADHLGMTKMGAYKHMVKLEDEGLVSRKVTKKPIGRPEYVFELTDKGKQFFQNSDSLILNELLNFLEREGYGNIVIKFLQERIRHLTKEYMEKMKNKELEERVEVLRELRCRDGYMAEVKRVGNSFELIELNCPIYKVASVYGEACQLERNLFAKVLDAEVQSTHRQVIGSPMCRFLVSKKGEAIIE</sequence>
<keyword evidence="2" id="KW-1185">Reference proteome</keyword>
<dbReference type="InterPro" id="IPR036390">
    <property type="entry name" value="WH_DNA-bd_sf"/>
</dbReference>
<dbReference type="InterPro" id="IPR036388">
    <property type="entry name" value="WH-like_DNA-bd_sf"/>
</dbReference>
<dbReference type="AlphaFoldDB" id="A0A4D8RWQ3"/>
<evidence type="ECO:0000313" key="2">
    <source>
        <dbReference type="Proteomes" id="UP000298568"/>
    </source>
</evidence>
<evidence type="ECO:0000313" key="1">
    <source>
        <dbReference type="EMBL" id="QCO29376.1"/>
    </source>
</evidence>
<dbReference type="Pfam" id="PF13412">
    <property type="entry name" value="HTH_24"/>
    <property type="match status" value="1"/>
</dbReference>
<dbReference type="SUPFAM" id="SSF46785">
    <property type="entry name" value="Winged helix' DNA-binding domain"/>
    <property type="match status" value="1"/>
</dbReference>
<name>A0A4D8RWQ3_METPR</name>
<dbReference type="EMBL" id="CP031156">
    <property type="protein sequence ID" value="QCO29376.1"/>
    <property type="molecule type" value="Genomic_DNA"/>
</dbReference>
<reference evidence="1 2" key="1">
    <citation type="submission" date="2018-07" db="EMBL/GenBank/DDBJ databases">
        <title>Complete Genome Sequences of Extremely Thermoacidophilic, Metal-Mobilizing Type-Strain Members of the Archaeal Family Sulfolobaceae: Acidianus brierleyi DSM-1651T, Acidianus sulfidivorans DSM-18786T, Metallosphaera hakonensis DSM-7519T, and Metallosphaera prunae DSM-10039T.</title>
        <authorList>
            <person name="Counts J.A."/>
            <person name="Kelly R.M."/>
        </authorList>
    </citation>
    <scope>NUCLEOTIDE SEQUENCE [LARGE SCALE GENOMIC DNA]</scope>
    <source>
        <strain evidence="1 2">Ron 12/II</strain>
    </source>
</reference>
<dbReference type="GeneID" id="97613963"/>
<proteinExistence type="predicted"/>